<dbReference type="VEuPathDB" id="GiardiaDB:DHA2_151479"/>
<dbReference type="VEuPathDB" id="GiardiaDB:QR46_0160"/>
<comment type="caution">
    <text evidence="1">The sequence shown here is derived from an EMBL/GenBank/DDBJ whole genome shotgun (WGS) entry which is preliminary data.</text>
</comment>
<evidence type="ECO:0000313" key="2">
    <source>
        <dbReference type="Proteomes" id="UP000018320"/>
    </source>
</evidence>
<dbReference type="Proteomes" id="UP000018320">
    <property type="component" value="Unassembled WGS sequence"/>
</dbReference>
<dbReference type="AlphaFoldDB" id="V6TLH7"/>
<name>V6TLH7_GIAIN</name>
<gene>
    <name evidence="1" type="ORF">DHA2_151479</name>
</gene>
<dbReference type="VEuPathDB" id="GiardiaDB:GL50803_0016925"/>
<sequence>MHKSTVLIVFKLGMISDGYSKVRLFYTQEGVLTLTGPFIPETRGVAALALLRYLPTLQGVHFTERARDILECNEATGEGLDDVYILTSDEESLCLQDLVQATLAEEVTPWDSLQHRQRQKVSSRYDCAFSVCVLVVGSTLLSTKDKQNLVISDLNLPGKSDVTPTAKLSFYEALYMYPTLDSKHSGDTSSRGVPKLILPGYMLLLSDVFFSMKVPQFPKLMIRPQSQVWNLREDLPRDWSLSKHREATRLFNQLGFVRACHGSAGQTTILGQEIYNGCFRTMHLKPLTSELLARAGEIYKKTVVPIDAEIVDSKSGAIQLHTGTDHGSVPVVISEVYHGDSYLREVTVEIAQLARRNACVLVLLNSTFQQDFIAVTNAPNKFLLYIRDPFEELFATASECPHDNTLNTDVPEPLPKRVDESKPLSTIKVHSTTDCKDNPLIEGPPLAALLPPYAITSRDICYSVTPDPLASAYLQDIGEVTDCTIEFLNITLLWQHTKGHVYPHHRYTRLKESQHLIYSSSSSTRILSTTTLLVEVTVLSDSTGPEKAYVAIPHALFHELFLQLVPSSVSRDTFELSDPETGADMRDELPCLWPLCVLCIIHRLSVPRAKLLILRTKFPLPPDEVPTSAQPGLRYLLDLDASSIK</sequence>
<dbReference type="VEuPathDB" id="GiardiaDB:GL50581_1562"/>
<evidence type="ECO:0000313" key="1">
    <source>
        <dbReference type="EMBL" id="ESU37815.1"/>
    </source>
</evidence>
<protein>
    <submittedName>
        <fullName evidence="1">Uncharacterized protein</fullName>
    </submittedName>
</protein>
<organism evidence="1 2">
    <name type="scientific">Giardia intestinalis</name>
    <name type="common">Giardia lamblia</name>
    <dbReference type="NCBI Taxonomy" id="5741"/>
    <lineage>
        <taxon>Eukaryota</taxon>
        <taxon>Metamonada</taxon>
        <taxon>Diplomonadida</taxon>
        <taxon>Hexamitidae</taxon>
        <taxon>Giardiinae</taxon>
        <taxon>Giardia</taxon>
    </lineage>
</organism>
<proteinExistence type="predicted"/>
<dbReference type="EMBL" id="AHGT01000021">
    <property type="protein sequence ID" value="ESU37815.1"/>
    <property type="molecule type" value="Genomic_DNA"/>
</dbReference>
<reference evidence="1 2" key="2">
    <citation type="journal article" date="2013" name="Genome Biol. Evol.">
        <title>Genome sequencing of Giardia lamblia genotypes A2 and B isolates (DH and GS) and comparative analysis with the genomes of genotypes A1 and E (WB and Pig).</title>
        <authorList>
            <person name="Adam R.D."/>
            <person name="Dahlstrom E.W."/>
            <person name="Martens C.A."/>
            <person name="Bruno D.P."/>
            <person name="Barbian K.D."/>
            <person name="Ricklefs S.M."/>
            <person name="Hernandez M.M."/>
            <person name="Narla N.P."/>
            <person name="Patel R.B."/>
            <person name="Porcella S.F."/>
            <person name="Nash T.E."/>
        </authorList>
    </citation>
    <scope>NUCLEOTIDE SEQUENCE [LARGE SCALE GENOMIC DNA]</scope>
    <source>
        <strain evidence="1 2">DH</strain>
    </source>
</reference>
<reference evidence="2" key="1">
    <citation type="submission" date="2012-02" db="EMBL/GenBank/DDBJ databases">
        <title>Genome sequencing of Giardia lamblia Genotypes A2 and B isolates (DH and GS) and comparative analysis with the genomes of Genotypes A1 and E (WB and Pig).</title>
        <authorList>
            <person name="Adam R."/>
            <person name="Dahlstrom E."/>
            <person name="Martens C."/>
            <person name="Bruno D."/>
            <person name="Barbian K."/>
            <person name="Porcella S.F."/>
            <person name="Nash T."/>
        </authorList>
    </citation>
    <scope>NUCLEOTIDE SEQUENCE</scope>
    <source>
        <strain evidence="2">DH</strain>
    </source>
</reference>
<accession>V6TLH7</accession>